<dbReference type="Pfam" id="PF07992">
    <property type="entry name" value="Pyr_redox_2"/>
    <property type="match status" value="1"/>
</dbReference>
<dbReference type="RefSeq" id="WP_345488259.1">
    <property type="nucleotide sequence ID" value="NZ_BAABHY010000001.1"/>
</dbReference>
<dbReference type="SUPFAM" id="SSF51735">
    <property type="entry name" value="NAD(P)-binding Rossmann-fold domains"/>
    <property type="match status" value="1"/>
</dbReference>
<comment type="cofactor">
    <cofactor evidence="1">
        <name>FMN</name>
        <dbReference type="ChEBI" id="CHEBI:58210"/>
    </cofactor>
</comment>
<dbReference type="InterPro" id="IPR051793">
    <property type="entry name" value="NADH:flavin_oxidoreductase"/>
</dbReference>
<dbReference type="Proteomes" id="UP001500171">
    <property type="component" value="Unassembled WGS sequence"/>
</dbReference>
<proteinExistence type="inferred from homology"/>
<dbReference type="Pfam" id="PF00724">
    <property type="entry name" value="Oxidored_FMN"/>
    <property type="match status" value="1"/>
</dbReference>
<comment type="caution">
    <text evidence="12">The sequence shown here is derived from an EMBL/GenBank/DDBJ whole genome shotgun (WGS) entry which is preliminary data.</text>
</comment>
<dbReference type="Gene3D" id="3.40.50.720">
    <property type="entry name" value="NAD(P)-binding Rossmann-like Domain"/>
    <property type="match status" value="1"/>
</dbReference>
<evidence type="ECO:0000259" key="11">
    <source>
        <dbReference type="Pfam" id="PF07992"/>
    </source>
</evidence>
<gene>
    <name evidence="12" type="ORF">GCM10023211_03830</name>
</gene>
<dbReference type="Gene3D" id="3.50.50.60">
    <property type="entry name" value="FAD/NAD(P)-binding domain"/>
    <property type="match status" value="1"/>
</dbReference>
<dbReference type="CDD" id="cd02803">
    <property type="entry name" value="OYE_like_FMN_family"/>
    <property type="match status" value="1"/>
</dbReference>
<dbReference type="InterPro" id="IPR036291">
    <property type="entry name" value="NAD(P)-bd_dom_sf"/>
</dbReference>
<keyword evidence="6" id="KW-0479">Metal-binding</keyword>
<comment type="similarity">
    <text evidence="3">In the N-terminal section; belongs to the NADH:flavin oxidoreductase/NADH oxidase family.</text>
</comment>
<evidence type="ECO:0000256" key="5">
    <source>
        <dbReference type="ARBA" id="ARBA00022643"/>
    </source>
</evidence>
<evidence type="ECO:0000259" key="10">
    <source>
        <dbReference type="Pfam" id="PF00724"/>
    </source>
</evidence>
<dbReference type="InterPro" id="IPR013785">
    <property type="entry name" value="Aldolase_TIM"/>
</dbReference>
<keyword evidence="7" id="KW-0560">Oxidoreductase</keyword>
<dbReference type="Gene3D" id="3.20.20.70">
    <property type="entry name" value="Aldolase class I"/>
    <property type="match status" value="1"/>
</dbReference>
<evidence type="ECO:0000313" key="13">
    <source>
        <dbReference type="Proteomes" id="UP001500171"/>
    </source>
</evidence>
<dbReference type="PRINTS" id="PR00368">
    <property type="entry name" value="FADPNR"/>
</dbReference>
<evidence type="ECO:0000313" key="12">
    <source>
        <dbReference type="EMBL" id="GAA5105244.1"/>
    </source>
</evidence>
<accession>A0ABP9N1P8</accession>
<evidence type="ECO:0000256" key="4">
    <source>
        <dbReference type="ARBA" id="ARBA00022630"/>
    </source>
</evidence>
<evidence type="ECO:0000256" key="6">
    <source>
        <dbReference type="ARBA" id="ARBA00022723"/>
    </source>
</evidence>
<dbReference type="PANTHER" id="PTHR42917:SF2">
    <property type="entry name" value="2,4-DIENOYL-COA REDUCTASE [(2E)-ENOYL-COA-PRODUCING]"/>
    <property type="match status" value="1"/>
</dbReference>
<keyword evidence="4" id="KW-0285">Flavoprotein</keyword>
<organism evidence="12 13">
    <name type="scientific">Orbus sasakiae</name>
    <dbReference type="NCBI Taxonomy" id="1078475"/>
    <lineage>
        <taxon>Bacteria</taxon>
        <taxon>Pseudomonadati</taxon>
        <taxon>Pseudomonadota</taxon>
        <taxon>Gammaproteobacteria</taxon>
        <taxon>Orbales</taxon>
        <taxon>Orbaceae</taxon>
        <taxon>Orbus</taxon>
    </lineage>
</organism>
<evidence type="ECO:0000256" key="1">
    <source>
        <dbReference type="ARBA" id="ARBA00001917"/>
    </source>
</evidence>
<dbReference type="SUPFAM" id="SSF51971">
    <property type="entry name" value="Nucleotide-binding domain"/>
    <property type="match status" value="1"/>
</dbReference>
<evidence type="ECO:0000256" key="3">
    <source>
        <dbReference type="ARBA" id="ARBA00011048"/>
    </source>
</evidence>
<evidence type="ECO:0000256" key="7">
    <source>
        <dbReference type="ARBA" id="ARBA00023002"/>
    </source>
</evidence>
<dbReference type="InterPro" id="IPR036188">
    <property type="entry name" value="FAD/NAD-bd_sf"/>
</dbReference>
<dbReference type="EMBL" id="BAABHY010000001">
    <property type="protein sequence ID" value="GAA5105244.1"/>
    <property type="molecule type" value="Genomic_DNA"/>
</dbReference>
<evidence type="ECO:0000256" key="9">
    <source>
        <dbReference type="ARBA" id="ARBA00023014"/>
    </source>
</evidence>
<dbReference type="SUPFAM" id="SSF51395">
    <property type="entry name" value="FMN-linked oxidoreductases"/>
    <property type="match status" value="1"/>
</dbReference>
<name>A0ABP9N1P8_9GAMM</name>
<comment type="cofactor">
    <cofactor evidence="2">
        <name>[4Fe-4S] cluster</name>
        <dbReference type="ChEBI" id="CHEBI:49883"/>
    </cofactor>
</comment>
<dbReference type="PANTHER" id="PTHR42917">
    <property type="entry name" value="2,4-DIENOYL-COA REDUCTASE"/>
    <property type="match status" value="1"/>
</dbReference>
<feature type="domain" description="FAD/NAD(P)-binding" evidence="11">
    <location>
        <begin position="385"/>
        <end position="631"/>
    </location>
</feature>
<keyword evidence="9" id="KW-0411">Iron-sulfur</keyword>
<dbReference type="InterPro" id="IPR023753">
    <property type="entry name" value="FAD/NAD-binding_dom"/>
</dbReference>
<keyword evidence="13" id="KW-1185">Reference proteome</keyword>
<dbReference type="PRINTS" id="PR00411">
    <property type="entry name" value="PNDRDTASEI"/>
</dbReference>
<evidence type="ECO:0000256" key="2">
    <source>
        <dbReference type="ARBA" id="ARBA00001966"/>
    </source>
</evidence>
<keyword evidence="8" id="KW-0408">Iron</keyword>
<evidence type="ECO:0000256" key="8">
    <source>
        <dbReference type="ARBA" id="ARBA00023004"/>
    </source>
</evidence>
<protein>
    <submittedName>
        <fullName evidence="12">NAD(P)/FAD-dependent oxidoreductase</fullName>
    </submittedName>
</protein>
<dbReference type="InterPro" id="IPR001155">
    <property type="entry name" value="OxRdtase_FMN_N"/>
</dbReference>
<reference evidence="13" key="1">
    <citation type="journal article" date="2019" name="Int. J. Syst. Evol. Microbiol.">
        <title>The Global Catalogue of Microorganisms (GCM) 10K type strain sequencing project: providing services to taxonomists for standard genome sequencing and annotation.</title>
        <authorList>
            <consortium name="The Broad Institute Genomics Platform"/>
            <consortium name="The Broad Institute Genome Sequencing Center for Infectious Disease"/>
            <person name="Wu L."/>
            <person name="Ma J."/>
        </authorList>
    </citation>
    <scope>NUCLEOTIDE SEQUENCE [LARGE SCALE GENOMIC DNA]</scope>
    <source>
        <strain evidence="13">JCM 18050</strain>
    </source>
</reference>
<feature type="domain" description="NADH:flavin oxidoreductase/NADH oxidase N-terminal" evidence="10">
    <location>
        <begin position="7"/>
        <end position="335"/>
    </location>
</feature>
<sequence length="679" mass="76064">MSNFSAIFQPITIKRTTIKNRIVMPPIGTNFATLSGEFVDDHLQYYEQRAKGGTGLIILENVCIDYPYGTNGTTQLRIDNDQYIPGFYRFTERMHKHGATVAVQINHAGASAYFGRLNGLQPISASNVPSKTGGNAPRPMSVDEIHYVVKQYGIAASRVQRAGFDAVEIHAGHSYLLSQFLSPLFNKRTDEFGGSVENRSRIVRMVIDEIRKSVGPNFLIMLRFSADDFIEGGNTLEDTLEILEYLTDEVDIFDVSAAQNDTLFMQIDQMNLPDGWRSYMAKAVKEKFNKPTITSGNFRDPKIIAQTLEDGHADFVVMGRGLIAEPYWVEKVKNNELDTLRRCISCNIGCADHRIAKSKPIRCTVNPDIISYEDYKRYQVSQPLNVVIIGGGSAGLEAAASAAEVGCNVSLYEEKPFLGGLSSIISRFPYKRRIADLPKFLINRLNKLPNVKVHLNTKATPEMVASHQPDLVVAATGAKALLPPIKGLHEQLSQKERKVFSIFDLMDNFEYFTNIPDKKIVVIGGGAVGLDVVEYFSENKAKSSTIVEMQSALAKDLDVIGRLSMMKMIEDNNVNVMLETTLQEVKEDRFVVRRKGQIEELEFDYGFVCLGLTPVTQFIDEFRKHADQHNYVFQQIGDSKQARKLIDGMREGRDIIAAIQSIERTKAYEIRGVDINKPL</sequence>
<keyword evidence="5" id="KW-0288">FMN</keyword>